<evidence type="ECO:0000313" key="2">
    <source>
        <dbReference type="Proteomes" id="UP000593571"/>
    </source>
</evidence>
<name>A0A7J8G899_ROUAE</name>
<sequence>MAGSSPFRMRLVHLDLKGAPPKVSYLSEILPLFRALGANGLLIEYEDMFPYEGALRLLRARHAYSPSEIREILRLATLNELEVIPLVQTFGHMEVSGVGGRLLGPGWGLGPPQAGSTARRGSLSQALPCGGRGWGLVRPQVPGGGRMGPAAAAPQTPRPCSIEPRGPAPRPLACVCFRRDRHVLSTSCRRAVGRLSGSASLRPVHLPTAPPGVVTRASWPRLCVRLGRAPWSPSAAFPALPPCGALWVLVALPHRGPEGHQSLPGP</sequence>
<dbReference type="PANTHER" id="PTHR21040:SF6">
    <property type="entry name" value="HEXOSAMINIDASE D"/>
    <property type="match status" value="1"/>
</dbReference>
<dbReference type="InterPro" id="IPR017853">
    <property type="entry name" value="GH"/>
</dbReference>
<dbReference type="InterPro" id="IPR038901">
    <property type="entry name" value="HEXDC-like"/>
</dbReference>
<reference evidence="1 2" key="1">
    <citation type="journal article" date="2020" name="Nature">
        <title>Six reference-quality genomes reveal evolution of bat adaptations.</title>
        <authorList>
            <person name="Jebb D."/>
            <person name="Huang Z."/>
            <person name="Pippel M."/>
            <person name="Hughes G.M."/>
            <person name="Lavrichenko K."/>
            <person name="Devanna P."/>
            <person name="Winkler S."/>
            <person name="Jermiin L.S."/>
            <person name="Skirmuntt E.C."/>
            <person name="Katzourakis A."/>
            <person name="Burkitt-Gray L."/>
            <person name="Ray D.A."/>
            <person name="Sullivan K.A.M."/>
            <person name="Roscito J.G."/>
            <person name="Kirilenko B.M."/>
            <person name="Davalos L.M."/>
            <person name="Corthals A.P."/>
            <person name="Power M.L."/>
            <person name="Jones G."/>
            <person name="Ransome R.D."/>
            <person name="Dechmann D.K.N."/>
            <person name="Locatelli A.G."/>
            <person name="Puechmaille S.J."/>
            <person name="Fedrigo O."/>
            <person name="Jarvis E.D."/>
            <person name="Hiller M."/>
            <person name="Vernes S.C."/>
            <person name="Myers E.W."/>
            <person name="Teeling E.C."/>
        </authorList>
    </citation>
    <scope>NUCLEOTIDE SEQUENCE [LARGE SCALE GENOMIC DNA]</scope>
    <source>
        <strain evidence="1">MRouAeg1</strain>
        <tissue evidence="1">Muscle</tissue>
    </source>
</reference>
<comment type="caution">
    <text evidence="1">The sequence shown here is derived from an EMBL/GenBank/DDBJ whole genome shotgun (WGS) entry which is preliminary data.</text>
</comment>
<proteinExistence type="predicted"/>
<accession>A0A7J8G899</accession>
<dbReference type="SUPFAM" id="SSF51445">
    <property type="entry name" value="(Trans)glycosidases"/>
    <property type="match status" value="1"/>
</dbReference>
<dbReference type="GO" id="GO:0015929">
    <property type="term" value="F:hexosaminidase activity"/>
    <property type="evidence" value="ECO:0007669"/>
    <property type="project" value="InterPro"/>
</dbReference>
<dbReference type="PANTHER" id="PTHR21040">
    <property type="entry name" value="BCDNA.GH04120"/>
    <property type="match status" value="1"/>
</dbReference>
<dbReference type="EMBL" id="JACASE010000006">
    <property type="protein sequence ID" value="KAF6456354.1"/>
    <property type="molecule type" value="Genomic_DNA"/>
</dbReference>
<organism evidence="1 2">
    <name type="scientific">Rousettus aegyptiacus</name>
    <name type="common">Egyptian fruit bat</name>
    <name type="synonym">Pteropus aegyptiacus</name>
    <dbReference type="NCBI Taxonomy" id="9407"/>
    <lineage>
        <taxon>Eukaryota</taxon>
        <taxon>Metazoa</taxon>
        <taxon>Chordata</taxon>
        <taxon>Craniata</taxon>
        <taxon>Vertebrata</taxon>
        <taxon>Euteleostomi</taxon>
        <taxon>Mammalia</taxon>
        <taxon>Eutheria</taxon>
        <taxon>Laurasiatheria</taxon>
        <taxon>Chiroptera</taxon>
        <taxon>Yinpterochiroptera</taxon>
        <taxon>Pteropodoidea</taxon>
        <taxon>Pteropodidae</taxon>
        <taxon>Rousettinae</taxon>
        <taxon>Rousettus</taxon>
    </lineage>
</organism>
<gene>
    <name evidence="1" type="ORF">HJG63_006229</name>
</gene>
<protein>
    <submittedName>
        <fullName evidence="1">Hexosaminidase D</fullName>
    </submittedName>
</protein>
<keyword evidence="2" id="KW-1185">Reference proteome</keyword>
<dbReference type="Proteomes" id="UP000593571">
    <property type="component" value="Unassembled WGS sequence"/>
</dbReference>
<dbReference type="AlphaFoldDB" id="A0A7J8G899"/>
<evidence type="ECO:0000313" key="1">
    <source>
        <dbReference type="EMBL" id="KAF6456354.1"/>
    </source>
</evidence>
<dbReference type="Gene3D" id="3.20.20.80">
    <property type="entry name" value="Glycosidases"/>
    <property type="match status" value="1"/>
</dbReference>